<dbReference type="PRINTS" id="PR00081">
    <property type="entry name" value="GDHRDH"/>
</dbReference>
<dbReference type="FunFam" id="3.40.50.720:FF:000084">
    <property type="entry name" value="Short-chain dehydrogenase reductase"/>
    <property type="match status" value="1"/>
</dbReference>
<dbReference type="SUPFAM" id="SSF51735">
    <property type="entry name" value="NAD(P)-binding Rossmann-fold domains"/>
    <property type="match status" value="1"/>
</dbReference>
<dbReference type="SUPFAM" id="SSF53639">
    <property type="entry name" value="AraD/HMP-PK domain-like"/>
    <property type="match status" value="1"/>
</dbReference>
<dbReference type="Gene3D" id="3.40.225.10">
    <property type="entry name" value="Class II aldolase/adducin N-terminal domain"/>
    <property type="match status" value="1"/>
</dbReference>
<evidence type="ECO:0000313" key="5">
    <source>
        <dbReference type="Proteomes" id="UP000006637"/>
    </source>
</evidence>
<accession>Q1AVD8</accession>
<evidence type="ECO:0000259" key="3">
    <source>
        <dbReference type="SMART" id="SM01007"/>
    </source>
</evidence>
<keyword evidence="5" id="KW-1185">Reference proteome</keyword>
<protein>
    <submittedName>
        <fullName evidence="4">Bifunctional rhamnulose-1-phosphate aldolase/alcohol dehydrogenase</fullName>
    </submittedName>
</protein>
<evidence type="ECO:0000256" key="1">
    <source>
        <dbReference type="ARBA" id="ARBA00006484"/>
    </source>
</evidence>
<dbReference type="EMBL" id="CP000386">
    <property type="protein sequence ID" value="ABG04640.1"/>
    <property type="molecule type" value="Genomic_DNA"/>
</dbReference>
<organism evidence="4 5">
    <name type="scientific">Rubrobacter xylanophilus (strain DSM 9941 / JCM 11954 / NBRC 16129 / PRD-1)</name>
    <dbReference type="NCBI Taxonomy" id="266117"/>
    <lineage>
        <taxon>Bacteria</taxon>
        <taxon>Bacillati</taxon>
        <taxon>Actinomycetota</taxon>
        <taxon>Rubrobacteria</taxon>
        <taxon>Rubrobacterales</taxon>
        <taxon>Rubrobacteraceae</taxon>
        <taxon>Rubrobacter</taxon>
    </lineage>
</organism>
<name>Q1AVD8_RUBXD</name>
<dbReference type="KEGG" id="rxy:Rxyl_1679"/>
<dbReference type="NCBIfam" id="NF006189">
    <property type="entry name" value="PRK08324.1-3"/>
    <property type="match status" value="1"/>
</dbReference>
<dbReference type="NCBIfam" id="NF006190">
    <property type="entry name" value="PRK08324.1-4"/>
    <property type="match status" value="1"/>
</dbReference>
<dbReference type="InterPro" id="IPR002347">
    <property type="entry name" value="SDR_fam"/>
</dbReference>
<dbReference type="InterPro" id="IPR001303">
    <property type="entry name" value="Aldolase_II/adducin_N"/>
</dbReference>
<dbReference type="InterPro" id="IPR036409">
    <property type="entry name" value="Aldolase_II/adducin_N_sf"/>
</dbReference>
<dbReference type="Gene3D" id="3.40.50.720">
    <property type="entry name" value="NAD(P)-binding Rossmann-like Domain"/>
    <property type="match status" value="1"/>
</dbReference>
<dbReference type="eggNOG" id="COG3347">
    <property type="taxonomic scope" value="Bacteria"/>
</dbReference>
<gene>
    <name evidence="4" type="ordered locus">Rxyl_1679</name>
</gene>
<feature type="domain" description="Class II aldolase/adducin N-terminal" evidence="3">
    <location>
        <begin position="26"/>
        <end position="225"/>
    </location>
</feature>
<dbReference type="PhylomeDB" id="Q1AVD8"/>
<dbReference type="NCBIfam" id="TIGR02632">
    <property type="entry name" value="RhaD_aldol-ADH"/>
    <property type="match status" value="1"/>
</dbReference>
<evidence type="ECO:0000256" key="2">
    <source>
        <dbReference type="ARBA" id="ARBA00023002"/>
    </source>
</evidence>
<dbReference type="Proteomes" id="UP000006637">
    <property type="component" value="Chromosome"/>
</dbReference>
<reference evidence="4 5" key="1">
    <citation type="submission" date="2006-06" db="EMBL/GenBank/DDBJ databases">
        <title>Complete sequence of Rubrobacter xylanophilus DSM 9941.</title>
        <authorList>
            <consortium name="US DOE Joint Genome Institute"/>
            <person name="Copeland A."/>
            <person name="Lucas S."/>
            <person name="Lapidus A."/>
            <person name="Barry K."/>
            <person name="Detter J.C."/>
            <person name="Glavina del Rio T."/>
            <person name="Hammon N."/>
            <person name="Israni S."/>
            <person name="Dalin E."/>
            <person name="Tice H."/>
            <person name="Pitluck S."/>
            <person name="Munk A.C."/>
            <person name="Brettin T."/>
            <person name="Bruce D."/>
            <person name="Han C."/>
            <person name="Tapia R."/>
            <person name="Gilna P."/>
            <person name="Schmutz J."/>
            <person name="Larimer F."/>
            <person name="Land M."/>
            <person name="Hauser L."/>
            <person name="Kyrpides N."/>
            <person name="Lykidis A."/>
            <person name="da Costa M.S."/>
            <person name="Rainey F.A."/>
            <person name="Empadinhas N."/>
            <person name="Jolivet E."/>
            <person name="Battista J.R."/>
            <person name="Richardson P."/>
        </authorList>
    </citation>
    <scope>NUCLEOTIDE SEQUENCE [LARGE SCALE GENOMIC DNA]</scope>
    <source>
        <strain evidence="5">DSM 9941 / JCM 11954 / NBRC 16129 / PRD-1</strain>
    </source>
</reference>
<dbReference type="AlphaFoldDB" id="Q1AVD8"/>
<dbReference type="STRING" id="266117.Rxyl_1679"/>
<comment type="similarity">
    <text evidence="1">Belongs to the short-chain dehydrogenases/reductases (SDR) family.</text>
</comment>
<dbReference type="InterPro" id="IPR036291">
    <property type="entry name" value="NAD(P)-bd_dom_sf"/>
</dbReference>
<dbReference type="OrthoDB" id="9774430at2"/>
<evidence type="ECO:0000313" key="4">
    <source>
        <dbReference type="EMBL" id="ABG04640.1"/>
    </source>
</evidence>
<dbReference type="SMART" id="SM01007">
    <property type="entry name" value="Aldolase_II"/>
    <property type="match status" value="1"/>
</dbReference>
<dbReference type="PANTHER" id="PTHR43669">
    <property type="entry name" value="5-KETO-D-GLUCONATE 5-REDUCTASE"/>
    <property type="match status" value="1"/>
</dbReference>
<dbReference type="GO" id="GO:0016491">
    <property type="term" value="F:oxidoreductase activity"/>
    <property type="evidence" value="ECO:0007669"/>
    <property type="project" value="UniProtKB-KW"/>
</dbReference>
<dbReference type="InterPro" id="IPR013454">
    <property type="entry name" value="Bifunc_RhaD/ADH"/>
</dbReference>
<dbReference type="Pfam" id="PF00596">
    <property type="entry name" value="Aldolase_II"/>
    <property type="match status" value="1"/>
</dbReference>
<sequence length="696" mass="75855">MDLKPFGATDNLWDPARAEGLSPLEELAYRSNLLGSDRAVANYGGGNTSMKLRQEDHAGREIDVLWVKGSGSDLATIRPEQFTGLRLAEILPLMERDSMTDEEMVSYLARCQLAPDMPRSSIETLLHAFIPHPHVDHTHPDAVNMLCCAANGEELARECFGDEAVWIPYLRPGFDLSKKVAAAVRGNPRARFVLLAKHGLVTWGETAEESYARTVEAVNRAAEFVFRRASRTEAFGGRRLDPPPEEERRRLLAAVLPALRGELSSRGGPKILRADTSPDVTGFVCGRDSGELSQVGAACPDHLVHTKVRPLWVDFDPASEGVDALERRLREGVRRYRERYEEYFRRNRARVGRGDEQMHDPNPRVVLISGVGLVAAGRDLKAATLARDLYHRAISVIRGASSVDRFVSLDEEESYRVEYWPLELYKLTLAPPPKELAGRVALVTGGAGGIGSAVAERLHEAGACVVVADLDGEGASEVASRLGPEGLAVRADVTSEEEVARAFRAAALAYGGVDVVISNAGLASSAPLEETSLDLWRRNHAVLSEGYFLVSREAFALLKRQGIGGSIVFVGSKNALAAGRNAAAYSSAKAAELHLARCLAEEGGPHGIRVNTVNPDAVLQGSRIWDSAWREERARAYGIEPGELEEYYRNRTALKTNVYPEDVAEAVLHFASGRRSGKSTGNVLNVDGGVREAYPR</sequence>
<dbReference type="RefSeq" id="WP_011564657.1">
    <property type="nucleotide sequence ID" value="NC_008148.1"/>
</dbReference>
<keyword evidence="2" id="KW-0560">Oxidoreductase</keyword>
<dbReference type="Pfam" id="PF13561">
    <property type="entry name" value="adh_short_C2"/>
    <property type="match status" value="1"/>
</dbReference>
<dbReference type="eggNOG" id="COG1028">
    <property type="taxonomic scope" value="Bacteria"/>
</dbReference>
<dbReference type="PRINTS" id="PR00080">
    <property type="entry name" value="SDRFAMILY"/>
</dbReference>
<proteinExistence type="inferred from homology"/>
<dbReference type="PANTHER" id="PTHR43669:SF8">
    <property type="entry name" value="SHORT-CHAIN TYPE DEHYDROGENASE_REDUCTASE-RELATED"/>
    <property type="match status" value="1"/>
</dbReference>
<dbReference type="HOGENOM" id="CLU_024866_0_0_11"/>